<dbReference type="PANTHER" id="PTHR47504">
    <property type="entry name" value="RIGHT ORIGIN-BINDING PROTEIN"/>
    <property type="match status" value="1"/>
</dbReference>
<gene>
    <name evidence="5" type="ORF">F3J40_12130</name>
</gene>
<evidence type="ECO:0000256" key="2">
    <source>
        <dbReference type="ARBA" id="ARBA00023125"/>
    </source>
</evidence>
<evidence type="ECO:0000313" key="6">
    <source>
        <dbReference type="Proteomes" id="UP001515683"/>
    </source>
</evidence>
<dbReference type="Proteomes" id="UP001515683">
    <property type="component" value="Unassembled WGS sequence"/>
</dbReference>
<dbReference type="Pfam" id="PF12833">
    <property type="entry name" value="HTH_18"/>
    <property type="match status" value="1"/>
</dbReference>
<dbReference type="SUPFAM" id="SSF55136">
    <property type="entry name" value="Probable bacterial effector-binding domain"/>
    <property type="match status" value="1"/>
</dbReference>
<keyword evidence="3" id="KW-0804">Transcription</keyword>
<feature type="domain" description="HTH araC/xylS-type" evidence="4">
    <location>
        <begin position="7"/>
        <end position="105"/>
    </location>
</feature>
<accession>A0ABX0RAF0</accession>
<proteinExistence type="predicted"/>
<keyword evidence="6" id="KW-1185">Reference proteome</keyword>
<sequence>MIKSSIDNLVEWIEEHKHLPLRIDDIASRSGYSKWYLQRVFTEVTGINIATYCRRRRLALAAQVVKYSSMPLAEIASWFDYDSQQTLNKEFMKHFRLTPGQIRQNSTMNWEILYPTLQKYEPEFNHPVTLTSVPVANLQGLYHSYTLSPDELDKHPVAQRKSKWDNFLAQFSVKPDKVYCLTGPELSGFELCGVKYGYITCVSPEAMASYTGSATSEIPLIVETCYAKFTFHGHYSRVESFIKHIYNVRLHDMQLNRVDGMDIEEFILQGRARFGDEQGNVALNYYVPVKTVLQG</sequence>
<dbReference type="SMART" id="SM00342">
    <property type="entry name" value="HTH_ARAC"/>
    <property type="match status" value="1"/>
</dbReference>
<dbReference type="Gene3D" id="3.20.80.10">
    <property type="entry name" value="Regulatory factor, effector binding domain"/>
    <property type="match status" value="1"/>
</dbReference>
<dbReference type="EMBL" id="VWXF01000004">
    <property type="protein sequence ID" value="NIF22343.1"/>
    <property type="molecule type" value="Genomic_DNA"/>
</dbReference>
<dbReference type="InterPro" id="IPR029441">
    <property type="entry name" value="Cass2"/>
</dbReference>
<keyword evidence="2" id="KW-0238">DNA-binding</keyword>
<dbReference type="InterPro" id="IPR009057">
    <property type="entry name" value="Homeodomain-like_sf"/>
</dbReference>
<reference evidence="5 6" key="1">
    <citation type="journal article" date="2019" name="bioRxiv">
        <title>Bacteria contribute to plant secondary compound degradation in a generalist herbivore system.</title>
        <authorList>
            <person name="Francoeur C.B."/>
            <person name="Khadempour L."/>
            <person name="Moreira-Soto R.D."/>
            <person name="Gotting K."/>
            <person name="Book A.J."/>
            <person name="Pinto-Tomas A.A."/>
            <person name="Keefover-Ring K."/>
            <person name="Currie C.R."/>
        </authorList>
    </citation>
    <scope>NUCLEOTIDE SEQUENCE [LARGE SCALE GENOMIC DNA]</scope>
    <source>
        <strain evidence="5">Acro-835</strain>
    </source>
</reference>
<evidence type="ECO:0000259" key="4">
    <source>
        <dbReference type="PROSITE" id="PS01124"/>
    </source>
</evidence>
<name>A0ABX0RAF0_9GAMM</name>
<dbReference type="RefSeq" id="WP_167014939.1">
    <property type="nucleotide sequence ID" value="NZ_VWXF01000004.1"/>
</dbReference>
<evidence type="ECO:0000256" key="3">
    <source>
        <dbReference type="ARBA" id="ARBA00023163"/>
    </source>
</evidence>
<dbReference type="Gene3D" id="1.10.10.60">
    <property type="entry name" value="Homeodomain-like"/>
    <property type="match status" value="2"/>
</dbReference>
<evidence type="ECO:0000256" key="1">
    <source>
        <dbReference type="ARBA" id="ARBA00023015"/>
    </source>
</evidence>
<protein>
    <submittedName>
        <fullName evidence="5">Helix-turn-helix domain-containing protein</fullName>
    </submittedName>
</protein>
<dbReference type="Pfam" id="PF14526">
    <property type="entry name" value="Cass2"/>
    <property type="match status" value="1"/>
</dbReference>
<organism evidence="5 6">
    <name type="scientific">Candidatus Pantoea multigeneris</name>
    <dbReference type="NCBI Taxonomy" id="2608357"/>
    <lineage>
        <taxon>Bacteria</taxon>
        <taxon>Pseudomonadati</taxon>
        <taxon>Pseudomonadota</taxon>
        <taxon>Gammaproteobacteria</taxon>
        <taxon>Enterobacterales</taxon>
        <taxon>Erwiniaceae</taxon>
        <taxon>Pantoea</taxon>
    </lineage>
</organism>
<comment type="caution">
    <text evidence="5">The sequence shown here is derived from an EMBL/GenBank/DDBJ whole genome shotgun (WGS) entry which is preliminary data.</text>
</comment>
<dbReference type="InterPro" id="IPR011256">
    <property type="entry name" value="Reg_factor_effector_dom_sf"/>
</dbReference>
<dbReference type="PROSITE" id="PS01124">
    <property type="entry name" value="HTH_ARAC_FAMILY_2"/>
    <property type="match status" value="1"/>
</dbReference>
<evidence type="ECO:0000313" key="5">
    <source>
        <dbReference type="EMBL" id="NIF22343.1"/>
    </source>
</evidence>
<keyword evidence="1" id="KW-0805">Transcription regulation</keyword>
<dbReference type="InterPro" id="IPR050959">
    <property type="entry name" value="MarA-like"/>
</dbReference>
<dbReference type="PANTHER" id="PTHR47504:SF5">
    <property type="entry name" value="RIGHT ORIGIN-BINDING PROTEIN"/>
    <property type="match status" value="1"/>
</dbReference>
<dbReference type="SUPFAM" id="SSF46689">
    <property type="entry name" value="Homeodomain-like"/>
    <property type="match status" value="2"/>
</dbReference>
<dbReference type="InterPro" id="IPR018060">
    <property type="entry name" value="HTH_AraC"/>
</dbReference>